<dbReference type="Proteomes" id="UP000553343">
    <property type="component" value="Unassembled WGS sequence"/>
</dbReference>
<dbReference type="FunFam" id="3.40.50.620:FF:000037">
    <property type="entry name" value="Glutamine--tRNA ligase cytoplasmic"/>
    <property type="match status" value="1"/>
</dbReference>
<dbReference type="InterPro" id="IPR049437">
    <property type="entry name" value="tRNA-synt_1c_C2"/>
</dbReference>
<dbReference type="NCBIfam" id="TIGR00440">
    <property type="entry name" value="glnS"/>
    <property type="match status" value="1"/>
</dbReference>
<keyword evidence="7 9" id="KW-0030">Aminoacyl-tRNA synthetase</keyword>
<dbReference type="FunFam" id="1.10.1160.10:FF:000001">
    <property type="entry name" value="Glutamine--tRNA ligase"/>
    <property type="match status" value="1"/>
</dbReference>
<comment type="subunit">
    <text evidence="9">Monomer.</text>
</comment>
<comment type="catalytic activity">
    <reaction evidence="8 9">
        <text>tRNA(Gln) + L-glutamine + ATP = L-glutaminyl-tRNA(Gln) + AMP + diphosphate</text>
        <dbReference type="Rhea" id="RHEA:20121"/>
        <dbReference type="Rhea" id="RHEA-COMP:9662"/>
        <dbReference type="Rhea" id="RHEA-COMP:9681"/>
        <dbReference type="ChEBI" id="CHEBI:30616"/>
        <dbReference type="ChEBI" id="CHEBI:33019"/>
        <dbReference type="ChEBI" id="CHEBI:58359"/>
        <dbReference type="ChEBI" id="CHEBI:78442"/>
        <dbReference type="ChEBI" id="CHEBI:78521"/>
        <dbReference type="ChEBI" id="CHEBI:456215"/>
        <dbReference type="EC" id="6.1.1.18"/>
    </reaction>
</comment>
<dbReference type="CDD" id="cd00807">
    <property type="entry name" value="GlnRS_core"/>
    <property type="match status" value="1"/>
</dbReference>
<dbReference type="AlphaFoldDB" id="A0A850SYX6"/>
<feature type="binding site" evidence="9">
    <location>
        <begin position="268"/>
        <end position="270"/>
    </location>
    <ligand>
        <name>ATP</name>
        <dbReference type="ChEBI" id="CHEBI:30616"/>
    </ligand>
</feature>
<dbReference type="EC" id="6.1.1.18" evidence="9"/>
<evidence type="ECO:0000313" key="15">
    <source>
        <dbReference type="Proteomes" id="UP000553343"/>
    </source>
</evidence>
<dbReference type="HAMAP" id="MF_00126">
    <property type="entry name" value="Gln_tRNA_synth"/>
    <property type="match status" value="1"/>
</dbReference>
<dbReference type="GO" id="GO:0004819">
    <property type="term" value="F:glutamine-tRNA ligase activity"/>
    <property type="evidence" value="ECO:0007669"/>
    <property type="project" value="UniProtKB-UniRule"/>
</dbReference>
<dbReference type="InterPro" id="IPR022861">
    <property type="entry name" value="Gln_tRNA_ligase_bac"/>
</dbReference>
<dbReference type="GO" id="GO:0006425">
    <property type="term" value="P:glutaminyl-tRNA aminoacylation"/>
    <property type="evidence" value="ECO:0007669"/>
    <property type="project" value="UniProtKB-UniRule"/>
</dbReference>
<dbReference type="InterPro" id="IPR011035">
    <property type="entry name" value="Ribosomal_bL25/Gln-tRNA_synth"/>
</dbReference>
<sequence length="565" mass="65219">METQIAKGHFIENIIKEDLAENKNNGRVVTRFPPEPNGFLHIGHAKSICLNFNMAQKFNGKCNLRFDDSNPAKEKQIYIDSIMSTVKWLGFDYDTPLHASDYFDALHDFAVELIKTGKAYVCSLAADEMKEYRGTLTEPGKESPYRNRSVEENLDLFRRMRAGEFDEGEHTLRAKIDMRSPNINMRDPVIYRVKKALHPRTGDKWCIYPMYDFTHCISDALEGVTHSLCSLEFEDHRPLYDWILDNITIPCHPQQIEFARMNINYTVLSKRKLQRLVSEGLVSGWDDPRLPTLEGMRRRGYTPAAIRNFCDVIGVSKKESRIDMGLLESCLREDLNENAPRVMGVIRPLKITLENYPEGATETLAAMNHPQKPEAGKREVSFSKHLYVEQDDFMEDPPKKFFRLGPGREVRLRAAYLITCKEIIKNEAGEVVELICTYDPETRGGNAPDGRKVKGTIHWVNAQDCIDAQIRLYDRLFNDENPEKDGQDFVENLNPDSLEILEHAKLERRLEKAEPEVVYQFERLGYFCLDAKESTPEKPVFNRTVTLRDTWAKLETRNKRQATRS</sequence>
<name>A0A850SYX6_9BACT</name>
<accession>A0A850SYX6</accession>
<comment type="subcellular location">
    <subcellularLocation>
        <location evidence="9">Cytoplasm</location>
    </subcellularLocation>
</comment>
<feature type="domain" description="Glutamyl/glutaminyl-tRNA synthetase class Ib catalytic" evidence="11">
    <location>
        <begin position="28"/>
        <end position="336"/>
    </location>
</feature>
<comment type="caution">
    <text evidence="14">The sequence shown here is derived from an EMBL/GenBank/DDBJ whole genome shotgun (WGS) entry which is preliminary data.</text>
</comment>
<dbReference type="GO" id="GO:0005524">
    <property type="term" value="F:ATP binding"/>
    <property type="evidence" value="ECO:0007669"/>
    <property type="project" value="UniProtKB-UniRule"/>
</dbReference>
<dbReference type="Gene3D" id="3.40.50.620">
    <property type="entry name" value="HUPs"/>
    <property type="match status" value="1"/>
</dbReference>
<evidence type="ECO:0000259" key="12">
    <source>
        <dbReference type="Pfam" id="PF03950"/>
    </source>
</evidence>
<dbReference type="PANTHER" id="PTHR43097:SF5">
    <property type="entry name" value="GLUTAMATE--TRNA LIGASE"/>
    <property type="match status" value="1"/>
</dbReference>
<dbReference type="SUPFAM" id="SSF52374">
    <property type="entry name" value="Nucleotidylyl transferase"/>
    <property type="match status" value="1"/>
</dbReference>
<keyword evidence="3 9" id="KW-0436">Ligase</keyword>
<dbReference type="EMBL" id="JACADJ010000006">
    <property type="protein sequence ID" value="NWH03931.1"/>
    <property type="molecule type" value="Genomic_DNA"/>
</dbReference>
<dbReference type="PRINTS" id="PR00987">
    <property type="entry name" value="TRNASYNTHGLU"/>
</dbReference>
<feature type="short sequence motif" description="'HIGH' region" evidence="9">
    <location>
        <begin position="34"/>
        <end position="44"/>
    </location>
</feature>
<feature type="binding site" evidence="9">
    <location>
        <position position="67"/>
    </location>
    <ligand>
        <name>L-glutamine</name>
        <dbReference type="ChEBI" id="CHEBI:58359"/>
    </ligand>
</feature>
<dbReference type="InterPro" id="IPR050132">
    <property type="entry name" value="Gln/Glu-tRNA_Ligase"/>
</dbReference>
<feature type="short sequence motif" description="'KMSKS' region" evidence="9">
    <location>
        <begin position="267"/>
        <end position="271"/>
    </location>
</feature>
<keyword evidence="2 9" id="KW-0963">Cytoplasm</keyword>
<evidence type="ECO:0000313" key="14">
    <source>
        <dbReference type="EMBL" id="NWH03931.1"/>
    </source>
</evidence>
<comment type="caution">
    <text evidence="9">Lacks conserved residue(s) required for the propagation of feature annotation.</text>
</comment>
<feature type="domain" description="Glutamyl/glutaminyl-tRNA synthetase class Ib anti-codon binding" evidence="12">
    <location>
        <begin position="339"/>
        <end position="439"/>
    </location>
</feature>
<dbReference type="InterPro" id="IPR020058">
    <property type="entry name" value="Glu/Gln-tRNA-synth_Ib_cat-dom"/>
</dbReference>
<evidence type="ECO:0000256" key="7">
    <source>
        <dbReference type="ARBA" id="ARBA00023146"/>
    </source>
</evidence>
<dbReference type="PROSITE" id="PS00178">
    <property type="entry name" value="AA_TRNA_LIGASE_I"/>
    <property type="match status" value="1"/>
</dbReference>
<dbReference type="InterPro" id="IPR004514">
    <property type="entry name" value="Gln-tRNA-synth"/>
</dbReference>
<evidence type="ECO:0000256" key="9">
    <source>
        <dbReference type="HAMAP-Rule" id="MF_00126"/>
    </source>
</evidence>
<protein>
    <recommendedName>
        <fullName evidence="9">Glutamine--tRNA ligase</fullName>
        <ecNumber evidence="9">6.1.1.18</ecNumber>
    </recommendedName>
    <alternativeName>
        <fullName evidence="9">Glutaminyl-tRNA synthetase</fullName>
        <shortName evidence="9">GlnRS</shortName>
    </alternativeName>
</protein>
<keyword evidence="15" id="KW-1185">Reference proteome</keyword>
<dbReference type="Pfam" id="PF03950">
    <property type="entry name" value="tRNA-synt_1c_C"/>
    <property type="match status" value="1"/>
</dbReference>
<evidence type="ECO:0000259" key="11">
    <source>
        <dbReference type="Pfam" id="PF00749"/>
    </source>
</evidence>
<dbReference type="FunFam" id="3.90.800.10:FF:000001">
    <property type="entry name" value="Glutamine--tRNA ligase"/>
    <property type="match status" value="1"/>
</dbReference>
<dbReference type="InterPro" id="IPR014729">
    <property type="entry name" value="Rossmann-like_a/b/a_fold"/>
</dbReference>
<dbReference type="SUPFAM" id="SSF50715">
    <property type="entry name" value="Ribosomal protein L25-like"/>
    <property type="match status" value="1"/>
</dbReference>
<evidence type="ECO:0000256" key="1">
    <source>
        <dbReference type="ARBA" id="ARBA00005594"/>
    </source>
</evidence>
<dbReference type="Pfam" id="PF00749">
    <property type="entry name" value="tRNA-synt_1c"/>
    <property type="match status" value="1"/>
</dbReference>
<comment type="similarity">
    <text evidence="1 9 10">Belongs to the class-I aminoacyl-tRNA synthetase family.</text>
</comment>
<dbReference type="FunFam" id="2.40.240.10:FF:000001">
    <property type="entry name" value="Glutamine--tRNA ligase"/>
    <property type="match status" value="1"/>
</dbReference>
<dbReference type="InterPro" id="IPR001412">
    <property type="entry name" value="aa-tRNA-synth_I_CS"/>
</dbReference>
<gene>
    <name evidence="9" type="primary">glnS</name>
    <name evidence="14" type="ORF">HXW94_02795</name>
</gene>
<feature type="binding site" evidence="9">
    <location>
        <position position="211"/>
    </location>
    <ligand>
        <name>L-glutamine</name>
        <dbReference type="ChEBI" id="CHEBI:58359"/>
    </ligand>
</feature>
<feature type="domain" description="tRNA synthetases class I (E and Q) anti-codon binding" evidence="13">
    <location>
        <begin position="456"/>
        <end position="530"/>
    </location>
</feature>
<evidence type="ECO:0000256" key="2">
    <source>
        <dbReference type="ARBA" id="ARBA00022490"/>
    </source>
</evidence>
<proteinExistence type="inferred from homology"/>
<evidence type="ECO:0000256" key="3">
    <source>
        <dbReference type="ARBA" id="ARBA00022598"/>
    </source>
</evidence>
<evidence type="ECO:0000256" key="6">
    <source>
        <dbReference type="ARBA" id="ARBA00022917"/>
    </source>
</evidence>
<evidence type="ECO:0000256" key="4">
    <source>
        <dbReference type="ARBA" id="ARBA00022741"/>
    </source>
</evidence>
<dbReference type="Gene3D" id="2.40.240.10">
    <property type="entry name" value="Ribosomal Protein L25, Chain P"/>
    <property type="match status" value="2"/>
</dbReference>
<organism evidence="14 15">
    <name type="scientific">Desulfobacter latus</name>
    <dbReference type="NCBI Taxonomy" id="2292"/>
    <lineage>
        <taxon>Bacteria</taxon>
        <taxon>Pseudomonadati</taxon>
        <taxon>Thermodesulfobacteriota</taxon>
        <taxon>Desulfobacteria</taxon>
        <taxon>Desulfobacterales</taxon>
        <taxon>Desulfobacteraceae</taxon>
        <taxon>Desulfobacter</taxon>
    </lineage>
</organism>
<evidence type="ECO:0000256" key="10">
    <source>
        <dbReference type="RuleBase" id="RU363037"/>
    </source>
</evidence>
<dbReference type="GO" id="GO:0005829">
    <property type="term" value="C:cytosol"/>
    <property type="evidence" value="ECO:0007669"/>
    <property type="project" value="TreeGrafter"/>
</dbReference>
<dbReference type="GO" id="GO:0006424">
    <property type="term" value="P:glutamyl-tRNA aminoacylation"/>
    <property type="evidence" value="ECO:0007669"/>
    <property type="project" value="UniProtKB-UniRule"/>
</dbReference>
<dbReference type="InterPro" id="IPR020056">
    <property type="entry name" value="Rbsml_bL25/Gln-tRNA_synth_N"/>
</dbReference>
<dbReference type="Pfam" id="PF20974">
    <property type="entry name" value="tRNA-synt_1c_C2"/>
    <property type="match status" value="1"/>
</dbReference>
<dbReference type="RefSeq" id="WP_178365389.1">
    <property type="nucleotide sequence ID" value="NZ_JACADJ010000006.1"/>
</dbReference>
<keyword evidence="4 9" id="KW-0547">Nucleotide-binding</keyword>
<dbReference type="PANTHER" id="PTHR43097">
    <property type="entry name" value="GLUTAMINE-TRNA LIGASE"/>
    <property type="match status" value="1"/>
</dbReference>
<dbReference type="InterPro" id="IPR020059">
    <property type="entry name" value="Glu/Gln-tRNA-synth_Ib_codon-bd"/>
</dbReference>
<evidence type="ECO:0000256" key="8">
    <source>
        <dbReference type="ARBA" id="ARBA00048270"/>
    </source>
</evidence>
<reference evidence="14 15" key="1">
    <citation type="submission" date="2020-06" db="EMBL/GenBank/DDBJ databases">
        <title>High-quality draft genome of sulfate reducer Desulfobacter latus type strain AcrS2 isolated from marine sediment.</title>
        <authorList>
            <person name="Hoppe M."/>
            <person name="Larsen C.K."/>
            <person name="Marshall I.P.G."/>
            <person name="Schramm A."/>
            <person name="Marietou A.G."/>
        </authorList>
    </citation>
    <scope>NUCLEOTIDE SEQUENCE [LARGE SCALE GENOMIC DNA]</scope>
    <source>
        <strain evidence="14 15">AcRS2</strain>
    </source>
</reference>
<dbReference type="InterPro" id="IPR000924">
    <property type="entry name" value="Glu/Gln-tRNA-synth"/>
</dbReference>
<keyword evidence="6 9" id="KW-0648">Protein biosynthesis</keyword>
<dbReference type="NCBIfam" id="NF011291">
    <property type="entry name" value="PRK14703.1"/>
    <property type="match status" value="1"/>
</dbReference>
<evidence type="ECO:0000256" key="5">
    <source>
        <dbReference type="ARBA" id="ARBA00022840"/>
    </source>
</evidence>
<feature type="binding site" evidence="9">
    <location>
        <begin position="41"/>
        <end position="47"/>
    </location>
    <ligand>
        <name>ATP</name>
        <dbReference type="ChEBI" id="CHEBI:30616"/>
    </ligand>
</feature>
<keyword evidence="5 9" id="KW-0067">ATP-binding</keyword>
<evidence type="ECO:0000259" key="13">
    <source>
        <dbReference type="Pfam" id="PF20974"/>
    </source>
</evidence>
<feature type="binding site" evidence="9">
    <location>
        <begin position="35"/>
        <end position="37"/>
    </location>
    <ligand>
        <name>ATP</name>
        <dbReference type="ChEBI" id="CHEBI:30616"/>
    </ligand>
</feature>